<keyword evidence="3" id="KW-1185">Reference proteome</keyword>
<feature type="region of interest" description="Disordered" evidence="1">
    <location>
        <begin position="104"/>
        <end position="124"/>
    </location>
</feature>
<dbReference type="AlphaFoldDB" id="A0AA36JHN4"/>
<evidence type="ECO:0000313" key="2">
    <source>
        <dbReference type="EMBL" id="CAJ1405615.1"/>
    </source>
</evidence>
<name>A0AA36JHN4_9DINO</name>
<sequence>MPFSSQASTFDAFNFTASTQCRTLKSHGQAFASALTYNHTAPMLRSVTPDRSADLQSQQEALQKQHVWPCKPSAFPKCCPVKQGNVVLLQEHFDQVASMQASPLARRALSGRPGFRGNSDRVSK</sequence>
<protein>
    <submittedName>
        <fullName evidence="2">Uncharacterized protein</fullName>
    </submittedName>
</protein>
<dbReference type="EMBL" id="CAUJNA010003593">
    <property type="protein sequence ID" value="CAJ1405615.1"/>
    <property type="molecule type" value="Genomic_DNA"/>
</dbReference>
<gene>
    <name evidence="2" type="ORF">EVOR1521_LOCUS27777</name>
</gene>
<reference evidence="2" key="1">
    <citation type="submission" date="2023-08" db="EMBL/GenBank/DDBJ databases">
        <authorList>
            <person name="Chen Y."/>
            <person name="Shah S."/>
            <person name="Dougan E. K."/>
            <person name="Thang M."/>
            <person name="Chan C."/>
        </authorList>
    </citation>
    <scope>NUCLEOTIDE SEQUENCE</scope>
</reference>
<accession>A0AA36JHN4</accession>
<dbReference type="Proteomes" id="UP001178507">
    <property type="component" value="Unassembled WGS sequence"/>
</dbReference>
<comment type="caution">
    <text evidence="2">The sequence shown here is derived from an EMBL/GenBank/DDBJ whole genome shotgun (WGS) entry which is preliminary data.</text>
</comment>
<evidence type="ECO:0000313" key="3">
    <source>
        <dbReference type="Proteomes" id="UP001178507"/>
    </source>
</evidence>
<proteinExistence type="predicted"/>
<evidence type="ECO:0000256" key="1">
    <source>
        <dbReference type="SAM" id="MobiDB-lite"/>
    </source>
</evidence>
<organism evidence="2 3">
    <name type="scientific">Effrenium voratum</name>
    <dbReference type="NCBI Taxonomy" id="2562239"/>
    <lineage>
        <taxon>Eukaryota</taxon>
        <taxon>Sar</taxon>
        <taxon>Alveolata</taxon>
        <taxon>Dinophyceae</taxon>
        <taxon>Suessiales</taxon>
        <taxon>Symbiodiniaceae</taxon>
        <taxon>Effrenium</taxon>
    </lineage>
</organism>